<dbReference type="InterPro" id="IPR036388">
    <property type="entry name" value="WH-like_DNA-bd_sf"/>
</dbReference>
<proteinExistence type="predicted"/>
<dbReference type="Proteomes" id="UP000030653">
    <property type="component" value="Unassembled WGS sequence"/>
</dbReference>
<dbReference type="InterPro" id="IPR001077">
    <property type="entry name" value="COMT_C"/>
</dbReference>
<name>M5G8C1_DACPD</name>
<evidence type="ECO:0000259" key="4">
    <source>
        <dbReference type="Pfam" id="PF00891"/>
    </source>
</evidence>
<dbReference type="AlphaFoldDB" id="M5G8C1"/>
<reference evidence="5 6" key="1">
    <citation type="journal article" date="2012" name="Science">
        <title>The Paleozoic origin of enzymatic lignin decomposition reconstructed from 31 fungal genomes.</title>
        <authorList>
            <person name="Floudas D."/>
            <person name="Binder M."/>
            <person name="Riley R."/>
            <person name="Barry K."/>
            <person name="Blanchette R.A."/>
            <person name="Henrissat B."/>
            <person name="Martinez A.T."/>
            <person name="Otillar R."/>
            <person name="Spatafora J.W."/>
            <person name="Yadav J.S."/>
            <person name="Aerts A."/>
            <person name="Benoit I."/>
            <person name="Boyd A."/>
            <person name="Carlson A."/>
            <person name="Copeland A."/>
            <person name="Coutinho P.M."/>
            <person name="de Vries R.P."/>
            <person name="Ferreira P."/>
            <person name="Findley K."/>
            <person name="Foster B."/>
            <person name="Gaskell J."/>
            <person name="Glotzer D."/>
            <person name="Gorecki P."/>
            <person name="Heitman J."/>
            <person name="Hesse C."/>
            <person name="Hori C."/>
            <person name="Igarashi K."/>
            <person name="Jurgens J.A."/>
            <person name="Kallen N."/>
            <person name="Kersten P."/>
            <person name="Kohler A."/>
            <person name="Kuees U."/>
            <person name="Kumar T.K.A."/>
            <person name="Kuo A."/>
            <person name="LaButti K."/>
            <person name="Larrondo L.F."/>
            <person name="Lindquist E."/>
            <person name="Ling A."/>
            <person name="Lombard V."/>
            <person name="Lucas S."/>
            <person name="Lundell T."/>
            <person name="Martin R."/>
            <person name="McLaughlin D.J."/>
            <person name="Morgenstern I."/>
            <person name="Morin E."/>
            <person name="Murat C."/>
            <person name="Nagy L.G."/>
            <person name="Nolan M."/>
            <person name="Ohm R.A."/>
            <person name="Patyshakuliyeva A."/>
            <person name="Rokas A."/>
            <person name="Ruiz-Duenas F.J."/>
            <person name="Sabat G."/>
            <person name="Salamov A."/>
            <person name="Samejima M."/>
            <person name="Schmutz J."/>
            <person name="Slot J.C."/>
            <person name="St John F."/>
            <person name="Stenlid J."/>
            <person name="Sun H."/>
            <person name="Sun S."/>
            <person name="Syed K."/>
            <person name="Tsang A."/>
            <person name="Wiebenga A."/>
            <person name="Young D."/>
            <person name="Pisabarro A."/>
            <person name="Eastwood D.C."/>
            <person name="Martin F."/>
            <person name="Cullen D."/>
            <person name="Grigoriev I.V."/>
            <person name="Hibbett D.S."/>
        </authorList>
    </citation>
    <scope>NUCLEOTIDE SEQUENCE [LARGE SCALE GENOMIC DNA]</scope>
    <source>
        <strain evidence="5 6">DJM-731 SS1</strain>
    </source>
</reference>
<gene>
    <name evidence="5" type="ORF">DACRYDRAFT_109432</name>
</gene>
<accession>M5G8C1</accession>
<organism evidence="5 6">
    <name type="scientific">Dacryopinax primogenitus (strain DJM 731)</name>
    <name type="common">Brown rot fungus</name>
    <dbReference type="NCBI Taxonomy" id="1858805"/>
    <lineage>
        <taxon>Eukaryota</taxon>
        <taxon>Fungi</taxon>
        <taxon>Dikarya</taxon>
        <taxon>Basidiomycota</taxon>
        <taxon>Agaricomycotina</taxon>
        <taxon>Dacrymycetes</taxon>
        <taxon>Dacrymycetales</taxon>
        <taxon>Dacrymycetaceae</taxon>
        <taxon>Dacryopinax</taxon>
    </lineage>
</organism>
<feature type="domain" description="O-methyltransferase C-terminal" evidence="4">
    <location>
        <begin position="199"/>
        <end position="368"/>
    </location>
</feature>
<evidence type="ECO:0000256" key="3">
    <source>
        <dbReference type="ARBA" id="ARBA00022691"/>
    </source>
</evidence>
<dbReference type="InterPro" id="IPR029063">
    <property type="entry name" value="SAM-dependent_MTases_sf"/>
</dbReference>
<dbReference type="Pfam" id="PF00891">
    <property type="entry name" value="Methyltransf_2"/>
    <property type="match status" value="1"/>
</dbReference>
<keyword evidence="6" id="KW-1185">Reference proteome</keyword>
<dbReference type="HOGENOM" id="CLU_005533_0_1_1"/>
<keyword evidence="1 5" id="KW-0489">Methyltransferase</keyword>
<dbReference type="EMBL" id="JH795868">
    <property type="protein sequence ID" value="EJU00008.1"/>
    <property type="molecule type" value="Genomic_DNA"/>
</dbReference>
<dbReference type="RefSeq" id="XP_040626905.1">
    <property type="nucleotide sequence ID" value="XM_040768877.1"/>
</dbReference>
<dbReference type="OMA" id="WKLESRT"/>
<dbReference type="PANTHER" id="PTHR43712">
    <property type="entry name" value="PUTATIVE (AFU_ORTHOLOGUE AFUA_4G14580)-RELATED"/>
    <property type="match status" value="1"/>
</dbReference>
<evidence type="ECO:0000313" key="5">
    <source>
        <dbReference type="EMBL" id="EJU00008.1"/>
    </source>
</evidence>
<evidence type="ECO:0000256" key="2">
    <source>
        <dbReference type="ARBA" id="ARBA00022679"/>
    </source>
</evidence>
<dbReference type="STRING" id="1858805.M5G8C1"/>
<dbReference type="SUPFAM" id="SSF53335">
    <property type="entry name" value="S-adenosyl-L-methionine-dependent methyltransferases"/>
    <property type="match status" value="1"/>
</dbReference>
<keyword evidence="2 5" id="KW-0808">Transferase</keyword>
<dbReference type="InterPro" id="IPR016461">
    <property type="entry name" value="COMT-like"/>
</dbReference>
<dbReference type="OrthoDB" id="1606438at2759"/>
<dbReference type="PROSITE" id="PS51683">
    <property type="entry name" value="SAM_OMT_II"/>
    <property type="match status" value="1"/>
</dbReference>
<sequence length="467" mass="51154">MATSALAEIDVLQAALGTSISALKASIDSQGFSQFKSDDISPHPLDTGLPDPTTFYARRAIVGLCQQIIALVQDPAQRALIDHYNFLLPACIVAATETKPSFAEVMLEAPSGGITLDDVAKKTGIDRIKLRSFARMLATAGYVKEVSVDCFIPTRSTRGLAPGAGPVAEMNGIFSTYAPPATIVPKVLNLPSDSTTPAPFEVFFKTPFFPFLQENPAVLKRFHQGMTEIENHLDKGISADVHLDDLGSSITLVDVGAGHGGMSMQFLKHHPGWKAILQDRAEVIPQARQATQFWKDNMPDALETDRVSFLAHSFLEPTPLPPAPEGSPYVFLIKSVLHNWPDDMVKLMLENLVPAAPPGTKLLIINFTPSTPDSPHELHVDEFFDRINGKTMEEVQRMDLPVPLPLDVGFGAGEQYVSELDILMLLLFNSRARTAEDFRELLESTSWKLESRTRLRGASSLLRACRV</sequence>
<dbReference type="Gene3D" id="1.10.10.10">
    <property type="entry name" value="Winged helix-like DNA-binding domain superfamily/Winged helix DNA-binding domain"/>
    <property type="match status" value="1"/>
</dbReference>
<evidence type="ECO:0000313" key="6">
    <source>
        <dbReference type="Proteomes" id="UP000030653"/>
    </source>
</evidence>
<protein>
    <submittedName>
        <fullName evidence="5">S-adenosyl-L-methionine-dependent methyltransferase</fullName>
    </submittedName>
</protein>
<dbReference type="GeneID" id="63683939"/>
<keyword evidence="3" id="KW-0949">S-adenosyl-L-methionine</keyword>
<dbReference type="GO" id="GO:0008171">
    <property type="term" value="F:O-methyltransferase activity"/>
    <property type="evidence" value="ECO:0007669"/>
    <property type="project" value="InterPro"/>
</dbReference>
<evidence type="ECO:0000256" key="1">
    <source>
        <dbReference type="ARBA" id="ARBA00022603"/>
    </source>
</evidence>
<dbReference type="GO" id="GO:0032259">
    <property type="term" value="P:methylation"/>
    <property type="evidence" value="ECO:0007669"/>
    <property type="project" value="UniProtKB-KW"/>
</dbReference>
<dbReference type="PANTHER" id="PTHR43712:SF2">
    <property type="entry name" value="O-METHYLTRANSFERASE CICE"/>
    <property type="match status" value="1"/>
</dbReference>
<dbReference type="Gene3D" id="3.40.50.150">
    <property type="entry name" value="Vaccinia Virus protein VP39"/>
    <property type="match status" value="1"/>
</dbReference>